<feature type="region of interest" description="Disordered" evidence="4">
    <location>
        <begin position="59"/>
        <end position="137"/>
    </location>
</feature>
<evidence type="ECO:0000256" key="4">
    <source>
        <dbReference type="SAM" id="MobiDB-lite"/>
    </source>
</evidence>
<dbReference type="GO" id="GO:0000981">
    <property type="term" value="F:DNA-binding transcription factor activity, RNA polymerase II-specific"/>
    <property type="evidence" value="ECO:0007669"/>
    <property type="project" value="InterPro"/>
</dbReference>
<evidence type="ECO:0000256" key="1">
    <source>
        <dbReference type="ARBA" id="ARBA00004123"/>
    </source>
</evidence>
<keyword evidence="3" id="KW-0539">Nucleus</keyword>
<dbReference type="GO" id="GO:0008270">
    <property type="term" value="F:zinc ion binding"/>
    <property type="evidence" value="ECO:0007669"/>
    <property type="project" value="InterPro"/>
</dbReference>
<dbReference type="SMART" id="SM00066">
    <property type="entry name" value="GAL4"/>
    <property type="match status" value="1"/>
</dbReference>
<reference evidence="6" key="1">
    <citation type="journal article" date="2012" name="PLoS Genet.">
        <title>Comparative analysis of the genomes of two field isolates of the rice blast fungus Magnaporthe oryzae.</title>
        <authorList>
            <person name="Xue M."/>
            <person name="Yang J."/>
            <person name="Li Z."/>
            <person name="Hu S."/>
            <person name="Yao N."/>
            <person name="Dean R.A."/>
            <person name="Zhao W."/>
            <person name="Shen M."/>
            <person name="Zhang H."/>
            <person name="Li C."/>
            <person name="Liu L."/>
            <person name="Cao L."/>
            <person name="Xu X."/>
            <person name="Xing Y."/>
            <person name="Hsiang T."/>
            <person name="Zhang Z."/>
            <person name="Xu J.R."/>
            <person name="Peng Y.L."/>
        </authorList>
    </citation>
    <scope>NUCLEOTIDE SEQUENCE</scope>
    <source>
        <strain evidence="6">Y34</strain>
    </source>
</reference>
<dbReference type="CDD" id="cd00067">
    <property type="entry name" value="GAL4"/>
    <property type="match status" value="1"/>
</dbReference>
<dbReference type="GO" id="GO:0006351">
    <property type="term" value="P:DNA-templated transcription"/>
    <property type="evidence" value="ECO:0007669"/>
    <property type="project" value="InterPro"/>
</dbReference>
<dbReference type="Proteomes" id="UP000011086">
    <property type="component" value="Unassembled WGS sequence"/>
</dbReference>
<dbReference type="SUPFAM" id="SSF57701">
    <property type="entry name" value="Zn2/Cys6 DNA-binding domain"/>
    <property type="match status" value="1"/>
</dbReference>
<dbReference type="InterPro" id="IPR050613">
    <property type="entry name" value="Sec_Metabolite_Reg"/>
</dbReference>
<dbReference type="CDD" id="cd12148">
    <property type="entry name" value="fungal_TF_MHR"/>
    <property type="match status" value="1"/>
</dbReference>
<evidence type="ECO:0000313" key="6">
    <source>
        <dbReference type="EMBL" id="ELQ42392.1"/>
    </source>
</evidence>
<feature type="region of interest" description="Disordered" evidence="4">
    <location>
        <begin position="1"/>
        <end position="24"/>
    </location>
</feature>
<dbReference type="EMBL" id="JH793268">
    <property type="protein sequence ID" value="ELQ42392.1"/>
    <property type="molecule type" value="Genomic_DNA"/>
</dbReference>
<dbReference type="GO" id="GO:0005634">
    <property type="term" value="C:nucleus"/>
    <property type="evidence" value="ECO:0007669"/>
    <property type="project" value="UniProtKB-SubCell"/>
</dbReference>
<dbReference type="PROSITE" id="PS50048">
    <property type="entry name" value="ZN2_CY6_FUNGAL_2"/>
    <property type="match status" value="1"/>
</dbReference>
<dbReference type="Gene3D" id="4.10.240.10">
    <property type="entry name" value="Zn(2)-C6 fungal-type DNA-binding domain"/>
    <property type="match status" value="1"/>
</dbReference>
<dbReference type="Pfam" id="PF00172">
    <property type="entry name" value="Zn_clus"/>
    <property type="match status" value="1"/>
</dbReference>
<feature type="domain" description="Zn(2)-C6 fungal-type" evidence="5">
    <location>
        <begin position="21"/>
        <end position="53"/>
    </location>
</feature>
<evidence type="ECO:0000256" key="2">
    <source>
        <dbReference type="ARBA" id="ARBA00022723"/>
    </source>
</evidence>
<protein>
    <recommendedName>
        <fullName evidence="5">Zn(2)-C6 fungal-type domain-containing protein</fullName>
    </recommendedName>
</protein>
<proteinExistence type="predicted"/>
<keyword evidence="2" id="KW-0479">Metal-binding</keyword>
<dbReference type="PANTHER" id="PTHR31001">
    <property type="entry name" value="UNCHARACTERIZED TRANSCRIPTIONAL REGULATORY PROTEIN"/>
    <property type="match status" value="1"/>
</dbReference>
<dbReference type="PANTHER" id="PTHR31001:SF40">
    <property type="entry name" value="ZN(II)2CYS6 TRANSCRIPTION FACTOR (EUROFUNG)"/>
    <property type="match status" value="1"/>
</dbReference>
<comment type="subcellular location">
    <subcellularLocation>
        <location evidence="1">Nucleus</location>
    </subcellularLocation>
</comment>
<dbReference type="SMART" id="SM00906">
    <property type="entry name" value="Fungal_trans"/>
    <property type="match status" value="1"/>
</dbReference>
<gene>
    <name evidence="6" type="ORF">OOU_Y34scaffold00211g9</name>
</gene>
<dbReference type="Pfam" id="PF04082">
    <property type="entry name" value="Fungal_trans"/>
    <property type="match status" value="1"/>
</dbReference>
<accession>A0AA97PPP9</accession>
<evidence type="ECO:0000256" key="3">
    <source>
        <dbReference type="ARBA" id="ARBA00023242"/>
    </source>
</evidence>
<dbReference type="InterPro" id="IPR001138">
    <property type="entry name" value="Zn2Cys6_DnaBD"/>
</dbReference>
<feature type="compositionally biased region" description="Low complexity" evidence="4">
    <location>
        <begin position="104"/>
        <end position="121"/>
    </location>
</feature>
<dbReference type="GO" id="GO:0003677">
    <property type="term" value="F:DNA binding"/>
    <property type="evidence" value="ECO:0007669"/>
    <property type="project" value="InterPro"/>
</dbReference>
<dbReference type="InterPro" id="IPR007219">
    <property type="entry name" value="XnlR_reg_dom"/>
</dbReference>
<dbReference type="AlphaFoldDB" id="A0AA97PPP9"/>
<dbReference type="PROSITE" id="PS00463">
    <property type="entry name" value="ZN2_CY6_FUNGAL_1"/>
    <property type="match status" value="1"/>
</dbReference>
<name>A0AA97PPP9_PYRO3</name>
<feature type="compositionally biased region" description="Polar residues" evidence="4">
    <location>
        <begin position="76"/>
        <end position="86"/>
    </location>
</feature>
<dbReference type="InterPro" id="IPR036864">
    <property type="entry name" value="Zn2-C6_fun-type_DNA-bd_sf"/>
</dbReference>
<evidence type="ECO:0000259" key="5">
    <source>
        <dbReference type="PROSITE" id="PS50048"/>
    </source>
</evidence>
<sequence length="798" mass="87044">MEAEAVTLTSVPRRRNGRQQACEPCRKRKLACDHSLPTCSRCKRRNAEGGCVYLVASANGTPARPRAGDGLRQRSTRPGTTSTHSAPINPVRAQPPHHARRASDLPSPLASSSSSSASMTPGSGGAPPSPSIALDNPGYLGPTSFSAVFREAQGHLSPAPAPVSGVDGRCPPGVAAAATRHAETPFPHRTSPCKLDRAVSLLQALPNLQTARLLAEINVSPMDAWVRPAAVHMMESMYAVFFASCDGRPTSSPSTAELRAMAELIFANTATTLNDDIDDPAAWMASFSGRNMRWESVGEVFVIFAFGALELNASCNWEQIRAGVAGTVFEGKEDRTLALGWKDCAAKCAEFCKGEQPSSLLVSLYHKNIVLESMDSGDTSFLSFTLCAEAVALCHYLGLHVDPAAGDDRAAKVTASAEARRRACWGIFTIDKIGAICTGRPPLFNRRYMSTRMPLDVSNEDLLLPQDQLEEAVRLKVDENGWNRDRDRLYPVKYVRARIPMIVIRDEILELALGPADTLQRSYDQLIRLCRDSGRWYKSLPQLLSYNHLDIKDSSMDVTVLYAKIMLRLEHLQNVFLIERLLKKVGHPDPSDALLQASVEIVSITSALWTHRDRLCGQHRDFEWILISYAAPASGVLCGELLQPLRQHASDNHSISRSNIIQQLSLLVGFLDWIDTSAPNARLCCAVKEAIDRVLAQVLNKPCQPCHPAARAEPAQPATATTTTSAATVGATLGVAEPGHSGGLVEMQASMGGHGAQHHYQQQQQMLLQDLDFMTSDITDFFNLDLLDTFDFLRPEPT</sequence>
<organism evidence="6">
    <name type="scientific">Pyricularia oryzae (strain Y34)</name>
    <name type="common">Rice blast fungus</name>
    <name type="synonym">Magnaporthe oryzae</name>
    <dbReference type="NCBI Taxonomy" id="1143189"/>
    <lineage>
        <taxon>Eukaryota</taxon>
        <taxon>Fungi</taxon>
        <taxon>Dikarya</taxon>
        <taxon>Ascomycota</taxon>
        <taxon>Pezizomycotina</taxon>
        <taxon>Sordariomycetes</taxon>
        <taxon>Sordariomycetidae</taxon>
        <taxon>Magnaporthales</taxon>
        <taxon>Pyriculariaceae</taxon>
        <taxon>Pyricularia</taxon>
    </lineage>
</organism>